<dbReference type="EMBL" id="JBEGDP010000001">
    <property type="protein sequence ID" value="MEQ7845754.1"/>
    <property type="molecule type" value="Genomic_DNA"/>
</dbReference>
<sequence length="72" mass="8498">MAEDLKTTEAKIAGHRRAIHDHIAKFERYPAAQDKEFALKTIERIQGTIRDLKRRQPRASSSYEDTWRPSRF</sequence>
<evidence type="ECO:0000256" key="1">
    <source>
        <dbReference type="SAM" id="MobiDB-lite"/>
    </source>
</evidence>
<dbReference type="RefSeq" id="WP_349803450.1">
    <property type="nucleotide sequence ID" value="NZ_JBEGDP010000001.1"/>
</dbReference>
<reference evidence="2 3" key="1">
    <citation type="submission" date="2024-02" db="EMBL/GenBank/DDBJ databases">
        <title>Full genome sequence of Nocardioides kribbensis.</title>
        <authorList>
            <person name="Poletto B.L."/>
            <person name="Silva G."/>
            <person name="Galante D."/>
            <person name="Campos K.R."/>
            <person name="Santos M.B.N."/>
            <person name="Sacchi C.T."/>
        </authorList>
    </citation>
    <scope>NUCLEOTIDE SEQUENCE [LARGE SCALE GENOMIC DNA]</scope>
    <source>
        <strain evidence="2 3">O4R</strain>
    </source>
</reference>
<feature type="region of interest" description="Disordered" evidence="1">
    <location>
        <begin position="50"/>
        <end position="72"/>
    </location>
</feature>
<protein>
    <submittedName>
        <fullName evidence="2">Uncharacterized protein</fullName>
    </submittedName>
</protein>
<accession>A0ABV1NTC8</accession>
<proteinExistence type="predicted"/>
<evidence type="ECO:0000313" key="2">
    <source>
        <dbReference type="EMBL" id="MEQ7845754.1"/>
    </source>
</evidence>
<comment type="caution">
    <text evidence="2">The sequence shown here is derived from an EMBL/GenBank/DDBJ whole genome shotgun (WGS) entry which is preliminary data.</text>
</comment>
<gene>
    <name evidence="2" type="ORF">V6R90_00590</name>
</gene>
<evidence type="ECO:0000313" key="3">
    <source>
        <dbReference type="Proteomes" id="UP001482520"/>
    </source>
</evidence>
<organism evidence="2 3">
    <name type="scientific">Nocardioides kribbensis</name>
    <dbReference type="NCBI Taxonomy" id="305517"/>
    <lineage>
        <taxon>Bacteria</taxon>
        <taxon>Bacillati</taxon>
        <taxon>Actinomycetota</taxon>
        <taxon>Actinomycetes</taxon>
        <taxon>Propionibacteriales</taxon>
        <taxon>Nocardioidaceae</taxon>
        <taxon>Nocardioides</taxon>
    </lineage>
</organism>
<dbReference type="Proteomes" id="UP001482520">
    <property type="component" value="Unassembled WGS sequence"/>
</dbReference>
<name>A0ABV1NTC8_9ACTN</name>
<keyword evidence="3" id="KW-1185">Reference proteome</keyword>